<dbReference type="OrthoDB" id="7210668at2"/>
<accession>A0A560II20</accession>
<reference evidence="1 2" key="1">
    <citation type="submission" date="2019-06" db="EMBL/GenBank/DDBJ databases">
        <title>Genomic Encyclopedia of Type Strains, Phase IV (KMG-V): Genome sequencing to study the core and pangenomes of soil and plant-associated prokaryotes.</title>
        <authorList>
            <person name="Whitman W."/>
        </authorList>
    </citation>
    <scope>NUCLEOTIDE SEQUENCE [LARGE SCALE GENOMIC DNA]</scope>
    <source>
        <strain evidence="1 2">BR 11140</strain>
    </source>
</reference>
<proteinExistence type="predicted"/>
<protein>
    <submittedName>
        <fullName evidence="1">Uncharacterized protein DUF3486</fullName>
    </submittedName>
</protein>
<comment type="caution">
    <text evidence="1">The sequence shown here is derived from an EMBL/GenBank/DDBJ whole genome shotgun (WGS) entry which is preliminary data.</text>
</comment>
<name>A0A560II20_9PROT</name>
<gene>
    <name evidence="1" type="ORF">FBZ92_109186</name>
</gene>
<evidence type="ECO:0000313" key="1">
    <source>
        <dbReference type="EMBL" id="TWB58693.1"/>
    </source>
</evidence>
<dbReference type="Pfam" id="PF11985">
    <property type="entry name" value="Phage_Mu_Gp27"/>
    <property type="match status" value="1"/>
</dbReference>
<dbReference type="InterPro" id="IPR021874">
    <property type="entry name" value="Phage_Mu_Gp27"/>
</dbReference>
<dbReference type="AlphaFoldDB" id="A0A560II20"/>
<dbReference type="EMBL" id="VITT01000009">
    <property type="protein sequence ID" value="TWB58693.1"/>
    <property type="molecule type" value="Genomic_DNA"/>
</dbReference>
<organism evidence="1 2">
    <name type="scientific">Nitrospirillum amazonense</name>
    <dbReference type="NCBI Taxonomy" id="28077"/>
    <lineage>
        <taxon>Bacteria</taxon>
        <taxon>Pseudomonadati</taxon>
        <taxon>Pseudomonadota</taxon>
        <taxon>Alphaproteobacteria</taxon>
        <taxon>Rhodospirillales</taxon>
        <taxon>Azospirillaceae</taxon>
        <taxon>Nitrospirillum</taxon>
    </lineage>
</organism>
<sequence>MARASKVDRLPAEIREAISSLREQGLSIDDILQHLQQLGIRADAMPSRSGLHRHVQGLDALAERLQRSRAVAEALVRKLGDAPESRQARLNIELMHSVVTDLMLAAGEATTEDGGQAVAFDPQQVMFLAKSLDHLAHAQKTDADMTLRIRAEVETKTKAAAVKAAEAVAKQRGLTADTVQAIKAQILNVRVA</sequence>
<dbReference type="Proteomes" id="UP000318050">
    <property type="component" value="Unassembled WGS sequence"/>
</dbReference>
<evidence type="ECO:0000313" key="2">
    <source>
        <dbReference type="Proteomes" id="UP000318050"/>
    </source>
</evidence>